<comment type="caution">
    <text evidence="1">The sequence shown here is derived from an EMBL/GenBank/DDBJ whole genome shotgun (WGS) entry which is preliminary data.</text>
</comment>
<dbReference type="Proteomes" id="UP001234297">
    <property type="component" value="Chromosome 3"/>
</dbReference>
<organism evidence="1 2">
    <name type="scientific">Persea americana</name>
    <name type="common">Avocado</name>
    <dbReference type="NCBI Taxonomy" id="3435"/>
    <lineage>
        <taxon>Eukaryota</taxon>
        <taxon>Viridiplantae</taxon>
        <taxon>Streptophyta</taxon>
        <taxon>Embryophyta</taxon>
        <taxon>Tracheophyta</taxon>
        <taxon>Spermatophyta</taxon>
        <taxon>Magnoliopsida</taxon>
        <taxon>Magnoliidae</taxon>
        <taxon>Laurales</taxon>
        <taxon>Lauraceae</taxon>
        <taxon>Persea</taxon>
    </lineage>
</organism>
<name>A0ACC2LP04_PERAE</name>
<keyword evidence="2" id="KW-1185">Reference proteome</keyword>
<evidence type="ECO:0000313" key="1">
    <source>
        <dbReference type="EMBL" id="KAJ8635169.1"/>
    </source>
</evidence>
<sequence>MELEDIGNEIFDELVMRSFFQDVNVAVEVQNPVAPSTILGVSNRTTFRMHNIMNELALSIMENECRVVHNGESTDQHDGKSKDISPRIRHVSTFGRSNGLGILAASLPKAQMLRTYVMSEEVASQFPCDIGLFKYLRALDLPNLCIFKVEEQFLTSLGKLQHLRYLNLSFTWIKELPESLTSLCYLQTLILKNCQALRELPKEMSKLTNLRCLDITICFKLTHMPPKMGQLSCLQELSDFLVGRTNEIECSSIGEVKDLNLRGHLGIRFLKNITDVNDVPRDTLINKSNLTSLDLMWNNDSTDFANMASASKLEEDKRIGVLENLKPHQNLKKLGIHDYGGLNFPSWMMDTAITQLVEITLSGCRRCNSLPPLGQCPLLKVLRISKMDDLECIRDEFYGNDVSGGLPSLEELDIANMSKLKTWSGIGWKGERVFPTLVKLKCPQLQFFHMGLHNVTSFESMHQQHCNQSSFADEDQIRSQSSLQELRIQHCNKLIFLGLGLRYLSSLKTLVIGDSNEFAHVAHELSFLTSLQSLELDQCHGLKSLPKGIGNLTSLRVLAIHWCPEMASLPREIQCLSALKELKIFGCPTLMIRYNEDTGMKKRGEKGNEASCKKKQNCVHK</sequence>
<evidence type="ECO:0000313" key="2">
    <source>
        <dbReference type="Proteomes" id="UP001234297"/>
    </source>
</evidence>
<protein>
    <submittedName>
        <fullName evidence="1">Uncharacterized protein</fullName>
    </submittedName>
</protein>
<reference evidence="1 2" key="1">
    <citation type="journal article" date="2022" name="Hortic Res">
        <title>A haplotype resolved chromosomal level avocado genome allows analysis of novel avocado genes.</title>
        <authorList>
            <person name="Nath O."/>
            <person name="Fletcher S.J."/>
            <person name="Hayward A."/>
            <person name="Shaw L.M."/>
            <person name="Masouleh A.K."/>
            <person name="Furtado A."/>
            <person name="Henry R.J."/>
            <person name="Mitter N."/>
        </authorList>
    </citation>
    <scope>NUCLEOTIDE SEQUENCE [LARGE SCALE GENOMIC DNA]</scope>
    <source>
        <strain evidence="2">cv. Hass</strain>
    </source>
</reference>
<dbReference type="EMBL" id="CM056811">
    <property type="protein sequence ID" value="KAJ8635169.1"/>
    <property type="molecule type" value="Genomic_DNA"/>
</dbReference>
<accession>A0ACC2LP04</accession>
<proteinExistence type="predicted"/>
<gene>
    <name evidence="1" type="ORF">MRB53_009436</name>
</gene>